<dbReference type="Gene3D" id="2.60.40.1120">
    <property type="entry name" value="Carboxypeptidase-like, regulatory domain"/>
    <property type="match status" value="1"/>
</dbReference>
<dbReference type="STRING" id="742726.HMPREF9448_01721"/>
<evidence type="ECO:0000259" key="2">
    <source>
        <dbReference type="Pfam" id="PF05569"/>
    </source>
</evidence>
<dbReference type="HOGENOM" id="CLU_013798_2_1_10"/>
<comment type="caution">
    <text evidence="3">The sequence shown here is derived from an EMBL/GenBank/DDBJ whole genome shotgun (WGS) entry which is preliminary data.</text>
</comment>
<feature type="transmembrane region" description="Helical" evidence="1">
    <location>
        <begin position="85"/>
        <end position="109"/>
    </location>
</feature>
<dbReference type="SUPFAM" id="SSF49464">
    <property type="entry name" value="Carboxypeptidase regulatory domain-like"/>
    <property type="match status" value="1"/>
</dbReference>
<dbReference type="InterPro" id="IPR008969">
    <property type="entry name" value="CarboxyPept-like_regulatory"/>
</dbReference>
<protein>
    <recommendedName>
        <fullName evidence="2">Peptidase M56 domain-containing protein</fullName>
    </recommendedName>
</protein>
<dbReference type="Pfam" id="PF05569">
    <property type="entry name" value="Peptidase_M56"/>
    <property type="match status" value="1"/>
</dbReference>
<dbReference type="PANTHER" id="PTHR34978:SF3">
    <property type="entry name" value="SLR0241 PROTEIN"/>
    <property type="match status" value="1"/>
</dbReference>
<feature type="domain" description="Peptidase M56" evidence="2">
    <location>
        <begin position="147"/>
        <end position="254"/>
    </location>
</feature>
<accession>K0WXC1</accession>
<dbReference type="Proteomes" id="UP000006044">
    <property type="component" value="Unassembled WGS sequence"/>
</dbReference>
<feature type="transmembrane region" description="Helical" evidence="1">
    <location>
        <begin position="6"/>
        <end position="26"/>
    </location>
</feature>
<dbReference type="eggNOG" id="COG4219">
    <property type="taxonomic scope" value="Bacteria"/>
</dbReference>
<dbReference type="PANTHER" id="PTHR34978">
    <property type="entry name" value="POSSIBLE SENSOR-TRANSDUCER PROTEIN BLAR"/>
    <property type="match status" value="1"/>
</dbReference>
<gene>
    <name evidence="3" type="ORF">HMPREF9448_01721</name>
</gene>
<evidence type="ECO:0000313" key="4">
    <source>
        <dbReference type="Proteomes" id="UP000006044"/>
    </source>
</evidence>
<dbReference type="InterPro" id="IPR037066">
    <property type="entry name" value="Plug_dom_sf"/>
</dbReference>
<dbReference type="EMBL" id="ADLE01000011">
    <property type="protein sequence ID" value="EJZ63882.1"/>
    <property type="molecule type" value="Genomic_DNA"/>
</dbReference>
<feature type="transmembrane region" description="Helical" evidence="1">
    <location>
        <begin position="264"/>
        <end position="283"/>
    </location>
</feature>
<dbReference type="Gene3D" id="2.170.130.10">
    <property type="entry name" value="TonB-dependent receptor, plug domain"/>
    <property type="match status" value="2"/>
</dbReference>
<feature type="transmembrane region" description="Helical" evidence="1">
    <location>
        <begin position="38"/>
        <end position="55"/>
    </location>
</feature>
<dbReference type="InterPro" id="IPR052173">
    <property type="entry name" value="Beta-lactam_resp_regulator"/>
</dbReference>
<keyword evidence="1" id="KW-0472">Membrane</keyword>
<name>K0WXC1_9BACT</name>
<dbReference type="OrthoDB" id="9814002at2"/>
<reference evidence="3 4" key="1">
    <citation type="submission" date="2012-08" db="EMBL/GenBank/DDBJ databases">
        <title>The Genome Sequence of Barnesiella intestinihominis YIT 11860.</title>
        <authorList>
            <consortium name="The Broad Institute Genome Sequencing Platform"/>
            <person name="Earl A."/>
            <person name="Ward D."/>
            <person name="Feldgarden M."/>
            <person name="Gevers D."/>
            <person name="Morotomi M."/>
            <person name="Walker B."/>
            <person name="Young S.K."/>
            <person name="Zeng Q."/>
            <person name="Gargeya S."/>
            <person name="Fitzgerald M."/>
            <person name="Haas B."/>
            <person name="Abouelleil A."/>
            <person name="Alvarado L."/>
            <person name="Arachchi H.M."/>
            <person name="Berlin A.M."/>
            <person name="Chapman S.B."/>
            <person name="Goldberg J."/>
            <person name="Griggs A."/>
            <person name="Gujja S."/>
            <person name="Hansen M."/>
            <person name="Howarth C."/>
            <person name="Imamovic A."/>
            <person name="Larimer J."/>
            <person name="McCowen C."/>
            <person name="Montmayeur A."/>
            <person name="Murphy C."/>
            <person name="Neiman D."/>
            <person name="Pearson M."/>
            <person name="Priest M."/>
            <person name="Roberts A."/>
            <person name="Saif S."/>
            <person name="Shea T."/>
            <person name="Sisk P."/>
            <person name="Sykes S."/>
            <person name="Wortman J."/>
            <person name="Nusbaum C."/>
            <person name="Birren B."/>
        </authorList>
    </citation>
    <scope>NUCLEOTIDE SEQUENCE [LARGE SCALE GENOMIC DNA]</scope>
    <source>
        <strain evidence="3 4">YIT 11860</strain>
    </source>
</reference>
<sequence>MGAFFVYILKASVYLAILYLFYSILLSKETFYRYNRTALLLLIPLSFILPLYPVHTAVPETYSNTTILDRLPAISYIENESQSKIPIGIIAVLSIYLIGILYFITRYVCTIIKLLRLIRSGKKYTDSDGLSLVVISQSIAPFSWFGKIVISEADLQNHRREILLHESAHIRKHHSWDLLAADLCIGLQWFNPAAWLLKRELQTVHEYEADNYVLEQGIDAKQYQLLLIKRSVGSKFYYITNHFNHNKLNKRITMMLKKKSNRKATLKYLYVIPVALCTVSVFAHPEISDELNKVSSVDLSNLTAMIGSSENTATIKNKEIEISGCVLDIETNEPIVGATVLVKGSNTGTVTDLNGNFSLKTPIGKTLLISYVGLGSAEISCNDKDRQNLKIYLGESSEKNNSSKIIIVGNKTEPNTSIGTKGKINSITITTKDSVENNRQKIDTKGKISNINVDVQKNGSVIVDENNNTRVFYDPIYILDGKKISKDKFKNLDADKIKSITVLKGEEAIKSYGKDGENGALIIQTKGNAATSTDPIKTITITKKDTSEDIMKNTLCIVDGKKISETELKNIDPNNIQSITVLKDEKSKEEYGATDKDCIIWITLKK</sequence>
<dbReference type="GeneID" id="77848965"/>
<dbReference type="Pfam" id="PF13715">
    <property type="entry name" value="CarbopepD_reg_2"/>
    <property type="match status" value="1"/>
</dbReference>
<organism evidence="3 4">
    <name type="scientific">Barnesiella intestinihominis YIT 11860</name>
    <dbReference type="NCBI Taxonomy" id="742726"/>
    <lineage>
        <taxon>Bacteria</taxon>
        <taxon>Pseudomonadati</taxon>
        <taxon>Bacteroidota</taxon>
        <taxon>Bacteroidia</taxon>
        <taxon>Bacteroidales</taxon>
        <taxon>Barnesiellaceae</taxon>
        <taxon>Barnesiella</taxon>
    </lineage>
</organism>
<dbReference type="RefSeq" id="WP_008862180.1">
    <property type="nucleotide sequence ID" value="NZ_JH815204.1"/>
</dbReference>
<dbReference type="CDD" id="cd07341">
    <property type="entry name" value="M56_BlaR1_MecR1_like"/>
    <property type="match status" value="1"/>
</dbReference>
<keyword evidence="1" id="KW-0812">Transmembrane</keyword>
<keyword evidence="1" id="KW-1133">Transmembrane helix</keyword>
<keyword evidence="4" id="KW-1185">Reference proteome</keyword>
<dbReference type="AlphaFoldDB" id="K0WXC1"/>
<evidence type="ECO:0000313" key="3">
    <source>
        <dbReference type="EMBL" id="EJZ63882.1"/>
    </source>
</evidence>
<dbReference type="InterPro" id="IPR008756">
    <property type="entry name" value="Peptidase_M56"/>
</dbReference>
<proteinExistence type="predicted"/>
<evidence type="ECO:0000256" key="1">
    <source>
        <dbReference type="SAM" id="Phobius"/>
    </source>
</evidence>
<dbReference type="PATRIC" id="fig|742726.3.peg.1803"/>